<reference evidence="1 2" key="2">
    <citation type="journal article" date="2019" name="G3 (Bethesda)">
        <title>Hybrid Assembly of the Genome of the Entomopathogenic Nematode Steinernema carpocapsae Identifies the X-Chromosome.</title>
        <authorList>
            <person name="Serra L."/>
            <person name="Macchietto M."/>
            <person name="Macias-Munoz A."/>
            <person name="McGill C.J."/>
            <person name="Rodriguez I.M."/>
            <person name="Rodriguez B."/>
            <person name="Murad R."/>
            <person name="Mortazavi A."/>
        </authorList>
    </citation>
    <scope>NUCLEOTIDE SEQUENCE [LARGE SCALE GENOMIC DNA]</scope>
    <source>
        <strain evidence="1 2">ALL</strain>
    </source>
</reference>
<organism evidence="1 2">
    <name type="scientific">Steinernema carpocapsae</name>
    <name type="common">Entomopathogenic nematode</name>
    <dbReference type="NCBI Taxonomy" id="34508"/>
    <lineage>
        <taxon>Eukaryota</taxon>
        <taxon>Metazoa</taxon>
        <taxon>Ecdysozoa</taxon>
        <taxon>Nematoda</taxon>
        <taxon>Chromadorea</taxon>
        <taxon>Rhabditida</taxon>
        <taxon>Tylenchina</taxon>
        <taxon>Panagrolaimomorpha</taxon>
        <taxon>Strongyloidoidea</taxon>
        <taxon>Steinernematidae</taxon>
        <taxon>Steinernema</taxon>
    </lineage>
</organism>
<accession>A0A4V5ZZZ1</accession>
<sequence>MEFAPYGFCHDVLKLLPQIKPEDPISFPNEWGAAARVVSPKFIRLNIKIQIHVKLFQQNVKERPWTYEISNKDDKRISYTWNDVLEMHPDYVFFYDILLTELDPEPRREYWQRSGSSDEDENPEPPHCKEEVMTQILPFVCQHADTAEGCLTMRFPYNYDVSEDIFDIFKQDSRIKFFKFYGVKNSEHLFHHKIDSISPLKLYLDTDLFHCDTMKKLLEKLLAGQLRYLNAGMTVKEIDLRSVVKIIEFFKETKGEKKFYFKCRRNFAYKDLEPYVKEFTFKQRRVIKVTSQVRELQELGKQEHRARREYTLPGTSNTLAIIGYDIGRKKFVAFEVS</sequence>
<evidence type="ECO:0008006" key="3">
    <source>
        <dbReference type="Google" id="ProtNLM"/>
    </source>
</evidence>
<proteinExistence type="predicted"/>
<comment type="caution">
    <text evidence="1">The sequence shown here is derived from an EMBL/GenBank/DDBJ whole genome shotgun (WGS) entry which is preliminary data.</text>
</comment>
<evidence type="ECO:0000313" key="1">
    <source>
        <dbReference type="EMBL" id="TKR69315.1"/>
    </source>
</evidence>
<evidence type="ECO:0000313" key="2">
    <source>
        <dbReference type="Proteomes" id="UP000298663"/>
    </source>
</evidence>
<keyword evidence="2" id="KW-1185">Reference proteome</keyword>
<protein>
    <recommendedName>
        <fullName evidence="3">DUF38 domain-containing protein</fullName>
    </recommendedName>
</protein>
<reference evidence="1 2" key="1">
    <citation type="journal article" date="2015" name="Genome Biol.">
        <title>Comparative genomics of Steinernema reveals deeply conserved gene regulatory networks.</title>
        <authorList>
            <person name="Dillman A.R."/>
            <person name="Macchietto M."/>
            <person name="Porter C.F."/>
            <person name="Rogers A."/>
            <person name="Williams B."/>
            <person name="Antoshechkin I."/>
            <person name="Lee M.M."/>
            <person name="Goodwin Z."/>
            <person name="Lu X."/>
            <person name="Lewis E.E."/>
            <person name="Goodrich-Blair H."/>
            <person name="Stock S.P."/>
            <person name="Adams B.J."/>
            <person name="Sternberg P.W."/>
            <person name="Mortazavi A."/>
        </authorList>
    </citation>
    <scope>NUCLEOTIDE SEQUENCE [LARGE SCALE GENOMIC DNA]</scope>
    <source>
        <strain evidence="1 2">ALL</strain>
    </source>
</reference>
<dbReference type="Proteomes" id="UP000298663">
    <property type="component" value="Unassembled WGS sequence"/>
</dbReference>
<name>A0A4V5ZZZ1_STECR</name>
<dbReference type="AlphaFoldDB" id="A0A4V5ZZZ1"/>
<dbReference type="EMBL" id="AZBU02000007">
    <property type="protein sequence ID" value="TKR69315.1"/>
    <property type="molecule type" value="Genomic_DNA"/>
</dbReference>
<gene>
    <name evidence="1" type="ORF">L596_021491</name>
</gene>